<dbReference type="RefSeq" id="WP_083571791.1">
    <property type="nucleotide sequence ID" value="NZ_CBHWAX010000115.1"/>
</dbReference>
<evidence type="ECO:0000259" key="2">
    <source>
        <dbReference type="PROSITE" id="PS50943"/>
    </source>
</evidence>
<proteinExistence type="predicted"/>
<dbReference type="Proteomes" id="UP001326715">
    <property type="component" value="Chromosome"/>
</dbReference>
<dbReference type="OrthoDB" id="337567at2"/>
<keyword evidence="1" id="KW-0238">DNA-binding</keyword>
<evidence type="ECO:0000313" key="3">
    <source>
        <dbReference type="EMBL" id="SFW83957.1"/>
    </source>
</evidence>
<evidence type="ECO:0000256" key="1">
    <source>
        <dbReference type="ARBA" id="ARBA00023125"/>
    </source>
</evidence>
<dbReference type="Pfam" id="PF01381">
    <property type="entry name" value="HTH_3"/>
    <property type="match status" value="1"/>
</dbReference>
<keyword evidence="6" id="KW-1185">Reference proteome</keyword>
<dbReference type="AlphaFoldDB" id="A0A1K1SJ94"/>
<feature type="domain" description="HTH cro/C1-type" evidence="2">
    <location>
        <begin position="13"/>
        <end position="67"/>
    </location>
</feature>
<gene>
    <name evidence="3" type="ORF">SAMN05661012_05486</name>
    <name evidence="4" type="ORF">SR876_14065</name>
</gene>
<dbReference type="EMBL" id="FPIZ01000023">
    <property type="protein sequence ID" value="SFW83957.1"/>
    <property type="molecule type" value="Genomic_DNA"/>
</dbReference>
<dbReference type="PANTHER" id="PTHR46797:SF1">
    <property type="entry name" value="METHYLPHOSPHONATE SYNTHASE"/>
    <property type="match status" value="1"/>
</dbReference>
<evidence type="ECO:0000313" key="6">
    <source>
        <dbReference type="Proteomes" id="UP001326715"/>
    </source>
</evidence>
<dbReference type="Gene3D" id="1.10.260.40">
    <property type="entry name" value="lambda repressor-like DNA-binding domains"/>
    <property type="match status" value="1"/>
</dbReference>
<dbReference type="SMART" id="SM00530">
    <property type="entry name" value="HTH_XRE"/>
    <property type="match status" value="1"/>
</dbReference>
<reference evidence="3 5" key="1">
    <citation type="submission" date="2016-11" db="EMBL/GenBank/DDBJ databases">
        <authorList>
            <person name="Jaros S."/>
            <person name="Januszkiewicz K."/>
            <person name="Wedrychowicz H."/>
        </authorList>
    </citation>
    <scope>NUCLEOTIDE SEQUENCE [LARGE SCALE GENOMIC DNA]</scope>
    <source>
        <strain evidence="3 5">DSM 784</strain>
    </source>
</reference>
<dbReference type="InterPro" id="IPR050807">
    <property type="entry name" value="TransReg_Diox_bact_type"/>
</dbReference>
<dbReference type="GO" id="GO:0003677">
    <property type="term" value="F:DNA binding"/>
    <property type="evidence" value="ECO:0007669"/>
    <property type="project" value="UniProtKB-KW"/>
</dbReference>
<dbReference type="GO" id="GO:0005829">
    <property type="term" value="C:cytosol"/>
    <property type="evidence" value="ECO:0007669"/>
    <property type="project" value="TreeGrafter"/>
</dbReference>
<dbReference type="PANTHER" id="PTHR46797">
    <property type="entry name" value="HTH-TYPE TRANSCRIPTIONAL REGULATOR"/>
    <property type="match status" value="1"/>
</dbReference>
<organism evidence="3 5">
    <name type="scientific">Chitinophaga sancti</name>
    <dbReference type="NCBI Taxonomy" id="1004"/>
    <lineage>
        <taxon>Bacteria</taxon>
        <taxon>Pseudomonadati</taxon>
        <taxon>Bacteroidota</taxon>
        <taxon>Chitinophagia</taxon>
        <taxon>Chitinophagales</taxon>
        <taxon>Chitinophagaceae</taxon>
        <taxon>Chitinophaga</taxon>
    </lineage>
</organism>
<dbReference type="SUPFAM" id="SSF47413">
    <property type="entry name" value="lambda repressor-like DNA-binding domains"/>
    <property type="match status" value="1"/>
</dbReference>
<dbReference type="EMBL" id="CP140154">
    <property type="protein sequence ID" value="WQG92639.1"/>
    <property type="molecule type" value="Genomic_DNA"/>
</dbReference>
<protein>
    <submittedName>
        <fullName evidence="3 4">Helix-turn-helix</fullName>
    </submittedName>
</protein>
<dbReference type="CDD" id="cd00093">
    <property type="entry name" value="HTH_XRE"/>
    <property type="match status" value="1"/>
</dbReference>
<dbReference type="InterPro" id="IPR001387">
    <property type="entry name" value="Cro/C1-type_HTH"/>
</dbReference>
<dbReference type="InterPro" id="IPR010982">
    <property type="entry name" value="Lambda_DNA-bd_dom_sf"/>
</dbReference>
<evidence type="ECO:0000313" key="5">
    <source>
        <dbReference type="Proteomes" id="UP000183788"/>
    </source>
</evidence>
<reference evidence="4 6" key="2">
    <citation type="submission" date="2023-11" db="EMBL/GenBank/DDBJ databases">
        <title>MicrobeMod: A computational toolkit for identifying prokaryotic methylation and restriction-modification with nanopore sequencing.</title>
        <authorList>
            <person name="Crits-Christoph A."/>
            <person name="Kang S.C."/>
            <person name="Lee H."/>
            <person name="Ostrov N."/>
        </authorList>
    </citation>
    <scope>NUCLEOTIDE SEQUENCE [LARGE SCALE GENOMIC DNA]</scope>
    <source>
        <strain evidence="4 6">ATCC 23090</strain>
    </source>
</reference>
<dbReference type="GO" id="GO:0003700">
    <property type="term" value="F:DNA-binding transcription factor activity"/>
    <property type="evidence" value="ECO:0007669"/>
    <property type="project" value="TreeGrafter"/>
</dbReference>
<sequence>MNHKQNKLLGANLQAMRIKKDVKQETVARELNVSKSYVSKIENGKMAITVTTLVNYCAVIGSDFRDAVECLTRAV</sequence>
<dbReference type="PROSITE" id="PS50943">
    <property type="entry name" value="HTH_CROC1"/>
    <property type="match status" value="1"/>
</dbReference>
<accession>A0A1K1SJ94</accession>
<name>A0A1K1SJ94_9BACT</name>
<dbReference type="Proteomes" id="UP000183788">
    <property type="component" value="Unassembled WGS sequence"/>
</dbReference>
<evidence type="ECO:0000313" key="4">
    <source>
        <dbReference type="EMBL" id="WQG92639.1"/>
    </source>
</evidence>